<evidence type="ECO:0000256" key="3">
    <source>
        <dbReference type="ARBA" id="ARBA00022553"/>
    </source>
</evidence>
<dbReference type="EC" id="2.7.13.3" evidence="2"/>
<dbReference type="Pfam" id="PF07730">
    <property type="entry name" value="HisKA_3"/>
    <property type="match status" value="1"/>
</dbReference>
<feature type="transmembrane region" description="Helical" evidence="10">
    <location>
        <begin position="130"/>
        <end position="149"/>
    </location>
</feature>
<reference evidence="13 14" key="1">
    <citation type="submission" date="2019-07" db="EMBL/GenBank/DDBJ databases">
        <title>Lentzea xizangensis sp. nov., isolated from Qinghai-Tibetan Plateau Soils.</title>
        <authorList>
            <person name="Huang J."/>
        </authorList>
    </citation>
    <scope>NUCLEOTIDE SEQUENCE [LARGE SCALE GENOMIC DNA]</scope>
    <source>
        <strain evidence="13 14">FXJ1.1311</strain>
    </source>
</reference>
<keyword evidence="9" id="KW-0175">Coiled coil</keyword>
<keyword evidence="5" id="KW-0547">Nucleotide-binding</keyword>
<keyword evidence="3" id="KW-0597">Phosphoprotein</keyword>
<dbReference type="InterPro" id="IPR011712">
    <property type="entry name" value="Sig_transdc_His_kin_sub3_dim/P"/>
</dbReference>
<keyword evidence="14" id="KW-1185">Reference proteome</keyword>
<dbReference type="GO" id="GO:0005524">
    <property type="term" value="F:ATP binding"/>
    <property type="evidence" value="ECO:0007669"/>
    <property type="project" value="UniProtKB-KW"/>
</dbReference>
<keyword evidence="10" id="KW-0472">Membrane</keyword>
<dbReference type="RefSeq" id="WP_146360444.1">
    <property type="nucleotide sequence ID" value="NZ_VOBR01000046.1"/>
</dbReference>
<evidence type="ECO:0000256" key="1">
    <source>
        <dbReference type="ARBA" id="ARBA00000085"/>
    </source>
</evidence>
<dbReference type="InterPro" id="IPR036890">
    <property type="entry name" value="HATPase_C_sf"/>
</dbReference>
<dbReference type="PANTHER" id="PTHR24421">
    <property type="entry name" value="NITRATE/NITRITE SENSOR PROTEIN NARX-RELATED"/>
    <property type="match status" value="1"/>
</dbReference>
<feature type="transmembrane region" description="Helical" evidence="10">
    <location>
        <begin position="103"/>
        <end position="124"/>
    </location>
</feature>
<dbReference type="InterPro" id="IPR003594">
    <property type="entry name" value="HATPase_dom"/>
</dbReference>
<evidence type="ECO:0000313" key="13">
    <source>
        <dbReference type="EMBL" id="TWP44941.1"/>
    </source>
</evidence>
<feature type="domain" description="Histidine kinase/HSP90-like ATPase" evidence="11">
    <location>
        <begin position="288"/>
        <end position="378"/>
    </location>
</feature>
<name>A0A563EFS9_9PSEU</name>
<keyword evidence="6 13" id="KW-0418">Kinase</keyword>
<dbReference type="GO" id="GO:0046983">
    <property type="term" value="F:protein dimerization activity"/>
    <property type="evidence" value="ECO:0007669"/>
    <property type="project" value="InterPro"/>
</dbReference>
<evidence type="ECO:0000256" key="4">
    <source>
        <dbReference type="ARBA" id="ARBA00022679"/>
    </source>
</evidence>
<evidence type="ECO:0000259" key="11">
    <source>
        <dbReference type="Pfam" id="PF02518"/>
    </source>
</evidence>
<accession>A0A563EFS9</accession>
<gene>
    <name evidence="13" type="ORF">FKR81_40350</name>
</gene>
<evidence type="ECO:0000259" key="12">
    <source>
        <dbReference type="Pfam" id="PF07730"/>
    </source>
</evidence>
<dbReference type="PANTHER" id="PTHR24421:SF10">
    <property type="entry name" value="NITRATE_NITRITE SENSOR PROTEIN NARQ"/>
    <property type="match status" value="1"/>
</dbReference>
<keyword evidence="10" id="KW-0812">Transmembrane</keyword>
<keyword evidence="4" id="KW-0808">Transferase</keyword>
<dbReference type="SUPFAM" id="SSF55874">
    <property type="entry name" value="ATPase domain of HSP90 chaperone/DNA topoisomerase II/histidine kinase"/>
    <property type="match status" value="1"/>
</dbReference>
<organism evidence="13 14">
    <name type="scientific">Lentzea tibetensis</name>
    <dbReference type="NCBI Taxonomy" id="2591470"/>
    <lineage>
        <taxon>Bacteria</taxon>
        <taxon>Bacillati</taxon>
        <taxon>Actinomycetota</taxon>
        <taxon>Actinomycetes</taxon>
        <taxon>Pseudonocardiales</taxon>
        <taxon>Pseudonocardiaceae</taxon>
        <taxon>Lentzea</taxon>
    </lineage>
</organism>
<dbReference type="InterPro" id="IPR050482">
    <property type="entry name" value="Sensor_HK_TwoCompSys"/>
</dbReference>
<dbReference type="Gene3D" id="3.30.565.10">
    <property type="entry name" value="Histidine kinase-like ATPase, C-terminal domain"/>
    <property type="match status" value="1"/>
</dbReference>
<feature type="transmembrane region" description="Helical" evidence="10">
    <location>
        <begin position="67"/>
        <end position="91"/>
    </location>
</feature>
<keyword evidence="8" id="KW-0902">Two-component regulatory system</keyword>
<protein>
    <recommendedName>
        <fullName evidence="2">histidine kinase</fullName>
        <ecNumber evidence="2">2.7.13.3</ecNumber>
    </recommendedName>
</protein>
<dbReference type="OrthoDB" id="227596at2"/>
<evidence type="ECO:0000256" key="9">
    <source>
        <dbReference type="SAM" id="Coils"/>
    </source>
</evidence>
<keyword evidence="10" id="KW-1133">Transmembrane helix</keyword>
<dbReference type="Gene3D" id="1.20.5.1930">
    <property type="match status" value="1"/>
</dbReference>
<evidence type="ECO:0000313" key="14">
    <source>
        <dbReference type="Proteomes" id="UP000316639"/>
    </source>
</evidence>
<feature type="domain" description="Signal transduction histidine kinase subgroup 3 dimerisation and phosphoacceptor" evidence="12">
    <location>
        <begin position="180"/>
        <end position="242"/>
    </location>
</feature>
<dbReference type="EMBL" id="VOBR01000046">
    <property type="protein sequence ID" value="TWP44941.1"/>
    <property type="molecule type" value="Genomic_DNA"/>
</dbReference>
<evidence type="ECO:0000256" key="8">
    <source>
        <dbReference type="ARBA" id="ARBA00023012"/>
    </source>
</evidence>
<dbReference type="Proteomes" id="UP000316639">
    <property type="component" value="Unassembled WGS sequence"/>
</dbReference>
<evidence type="ECO:0000256" key="7">
    <source>
        <dbReference type="ARBA" id="ARBA00022840"/>
    </source>
</evidence>
<dbReference type="CDD" id="cd16917">
    <property type="entry name" value="HATPase_UhpB-NarQ-NarX-like"/>
    <property type="match status" value="1"/>
</dbReference>
<dbReference type="GO" id="GO:0000155">
    <property type="term" value="F:phosphorelay sensor kinase activity"/>
    <property type="evidence" value="ECO:0007669"/>
    <property type="project" value="InterPro"/>
</dbReference>
<dbReference type="Pfam" id="PF02518">
    <property type="entry name" value="HATPase_c"/>
    <property type="match status" value="1"/>
</dbReference>
<evidence type="ECO:0000256" key="6">
    <source>
        <dbReference type="ARBA" id="ARBA00022777"/>
    </source>
</evidence>
<evidence type="ECO:0000256" key="10">
    <source>
        <dbReference type="SAM" id="Phobius"/>
    </source>
</evidence>
<feature type="transmembrane region" description="Helical" evidence="10">
    <location>
        <begin position="12"/>
        <end position="29"/>
    </location>
</feature>
<feature type="coiled-coil region" evidence="9">
    <location>
        <begin position="148"/>
        <end position="175"/>
    </location>
</feature>
<dbReference type="AlphaFoldDB" id="A0A563EFS9"/>
<comment type="catalytic activity">
    <reaction evidence="1">
        <text>ATP + protein L-histidine = ADP + protein N-phospho-L-histidine.</text>
        <dbReference type="EC" id="2.7.13.3"/>
    </reaction>
</comment>
<comment type="caution">
    <text evidence="13">The sequence shown here is derived from an EMBL/GenBank/DDBJ whole genome shotgun (WGS) entry which is preliminary data.</text>
</comment>
<keyword evidence="7" id="KW-0067">ATP-binding</keyword>
<evidence type="ECO:0000256" key="2">
    <source>
        <dbReference type="ARBA" id="ARBA00012438"/>
    </source>
</evidence>
<evidence type="ECO:0000256" key="5">
    <source>
        <dbReference type="ARBA" id="ARBA00022741"/>
    </source>
</evidence>
<proteinExistence type="predicted"/>
<sequence>MRAPSLTWWDGSVRNVLLDVAIAAGVGVLGWQHSKTNPAGLLPFGVGTTVAVVVIAVTFAFRRQFPTAMVVLAVAGLVGVGMIGQLAVAAHTMASRRGNVRETWLAAAMLFVTAVIPWGLPFTVDELTSLATTSVAIVVAPTLWGLWIVQRRQLVASLRNRAEQAERERDLRAANAVAEERARIARELHDVVAHRISQIAVLTGALAVSRDGKAAEVAEVIRGTSTTALEEMRELLGVLRRGEPSAPLHPSPSLDSLHHLVNDAVATGQRVHVDLPEKLPEVSGSVGRAVHRLAQEALTNVAKHAPGAEVYISLGVTDTELTVSVNNAPGVPRALRTVPVAESGFGLTGMRERVELAGGRLQAGPRPDGGFTVAASFPGGQR</sequence>
<dbReference type="GO" id="GO:0016020">
    <property type="term" value="C:membrane"/>
    <property type="evidence" value="ECO:0007669"/>
    <property type="project" value="InterPro"/>
</dbReference>
<feature type="transmembrane region" description="Helical" evidence="10">
    <location>
        <begin position="41"/>
        <end position="61"/>
    </location>
</feature>